<keyword evidence="2 5" id="KW-0808">Transferase</keyword>
<dbReference type="Gene3D" id="3.40.50.2000">
    <property type="entry name" value="Glycogen Phosphorylase B"/>
    <property type="match status" value="2"/>
</dbReference>
<organism evidence="5 6">
    <name type="scientific">Tsukamurella strandjordii</name>
    <dbReference type="NCBI Taxonomy" id="147577"/>
    <lineage>
        <taxon>Bacteria</taxon>
        <taxon>Bacillati</taxon>
        <taxon>Actinomycetota</taxon>
        <taxon>Actinomycetes</taxon>
        <taxon>Mycobacteriales</taxon>
        <taxon>Tsukamurellaceae</taxon>
        <taxon>Tsukamurella</taxon>
    </lineage>
</organism>
<name>A0AA90SM18_9ACTN</name>
<dbReference type="GO" id="GO:0016757">
    <property type="term" value="F:glycosyltransferase activity"/>
    <property type="evidence" value="ECO:0007669"/>
    <property type="project" value="UniProtKB-KW"/>
</dbReference>
<dbReference type="EMBL" id="JAUTIX010000004">
    <property type="protein sequence ID" value="MDP0398827.1"/>
    <property type="molecule type" value="Genomic_DNA"/>
</dbReference>
<dbReference type="Pfam" id="PF13439">
    <property type="entry name" value="Glyco_transf_4"/>
    <property type="match status" value="1"/>
</dbReference>
<dbReference type="AlphaFoldDB" id="A0AA90SM18"/>
<evidence type="ECO:0000313" key="5">
    <source>
        <dbReference type="EMBL" id="MDP0398827.1"/>
    </source>
</evidence>
<evidence type="ECO:0000259" key="4">
    <source>
        <dbReference type="Pfam" id="PF13439"/>
    </source>
</evidence>
<dbReference type="Proteomes" id="UP001178281">
    <property type="component" value="Unassembled WGS sequence"/>
</dbReference>
<reference evidence="5" key="1">
    <citation type="submission" date="2023-08" db="EMBL/GenBank/DDBJ databases">
        <title>The draft genome of Tsukamurella strandjordii strain 050030.</title>
        <authorList>
            <person name="Zhao F."/>
            <person name="Feng Y."/>
            <person name="Zong Z."/>
        </authorList>
    </citation>
    <scope>NUCLEOTIDE SEQUENCE</scope>
    <source>
        <strain evidence="5">050030</strain>
    </source>
</reference>
<dbReference type="SUPFAM" id="SSF53756">
    <property type="entry name" value="UDP-Glycosyltransferase/glycogen phosphorylase"/>
    <property type="match status" value="1"/>
</dbReference>
<dbReference type="RefSeq" id="WP_305111654.1">
    <property type="nucleotide sequence ID" value="NZ_JAUTIX010000004.1"/>
</dbReference>
<evidence type="ECO:0000256" key="2">
    <source>
        <dbReference type="ARBA" id="ARBA00022679"/>
    </source>
</evidence>
<dbReference type="InterPro" id="IPR028098">
    <property type="entry name" value="Glyco_trans_4-like_N"/>
</dbReference>
<gene>
    <name evidence="5" type="ORF">Q7X28_12915</name>
</gene>
<dbReference type="InterPro" id="IPR001296">
    <property type="entry name" value="Glyco_trans_1"/>
</dbReference>
<keyword evidence="1 5" id="KW-0328">Glycosyltransferase</keyword>
<proteinExistence type="predicted"/>
<dbReference type="PANTHER" id="PTHR12526:SF635">
    <property type="entry name" value="GLYCOSYL TRANSFERASE GROUP 1"/>
    <property type="match status" value="1"/>
</dbReference>
<keyword evidence="6" id="KW-1185">Reference proteome</keyword>
<dbReference type="Pfam" id="PF00534">
    <property type="entry name" value="Glycos_transf_1"/>
    <property type="match status" value="1"/>
</dbReference>
<evidence type="ECO:0000313" key="6">
    <source>
        <dbReference type="Proteomes" id="UP001178281"/>
    </source>
</evidence>
<feature type="domain" description="Glycosyltransferase subfamily 4-like N-terminal" evidence="4">
    <location>
        <begin position="59"/>
        <end position="159"/>
    </location>
</feature>
<feature type="domain" description="Glycosyl transferase family 1" evidence="3">
    <location>
        <begin position="161"/>
        <end position="321"/>
    </location>
</feature>
<protein>
    <submittedName>
        <fullName evidence="5">Glycosyltransferase family 4 protein</fullName>
        <ecNumber evidence="5">2.4.-.-</ecNumber>
    </submittedName>
</protein>
<evidence type="ECO:0000259" key="3">
    <source>
        <dbReference type="Pfam" id="PF00534"/>
    </source>
</evidence>
<dbReference type="CDD" id="cd03801">
    <property type="entry name" value="GT4_PimA-like"/>
    <property type="match status" value="1"/>
</dbReference>
<accession>A0AA90SM18</accession>
<sequence>MAGAEWPRTSRGGIPSYFASLFAALRAHADVEVSADAFGDAEPGGGSWGPPEGNLLTRARASSAGRDADVLDRHFAPYGPARGHSALVTHFHGPWALESAASGASPAAVQAKRAWEWVRYRRSAAIVVLSQYFADVLVSTYGVSPEDVVVIPPGADLDRFRPTPIPDGRPRVLTVRRLERRMGIDVLIRSWPAVLAALPDARLDIVGTGSQGAELARLVSDLRLSDSVRLHGAVSDAELAAAYAAATVTAVPTRSLEGFGLVALESLAAGRAPVVTDVGGLPDSVVGLAPDLVVPALDEGALADRLVRALEGDRPDVDACRRHAEEFTWQRCADRHVQLYRSLVR</sequence>
<dbReference type="PANTHER" id="PTHR12526">
    <property type="entry name" value="GLYCOSYLTRANSFERASE"/>
    <property type="match status" value="1"/>
</dbReference>
<evidence type="ECO:0000256" key="1">
    <source>
        <dbReference type="ARBA" id="ARBA00022676"/>
    </source>
</evidence>
<comment type="caution">
    <text evidence="5">The sequence shown here is derived from an EMBL/GenBank/DDBJ whole genome shotgun (WGS) entry which is preliminary data.</text>
</comment>
<dbReference type="EC" id="2.4.-.-" evidence="5"/>